<evidence type="ECO:0008006" key="4">
    <source>
        <dbReference type="Google" id="ProtNLM"/>
    </source>
</evidence>
<keyword evidence="1" id="KW-0472">Membrane</keyword>
<dbReference type="EMBL" id="CP030759">
    <property type="protein sequence ID" value="AXA36604.1"/>
    <property type="molecule type" value="Genomic_DNA"/>
</dbReference>
<reference evidence="2 3" key="1">
    <citation type="submission" date="2018-05" db="EMBL/GenBank/DDBJ databases">
        <title>A metagenomic window into the 2 km-deep terrestrial subsurface aquifer revealed taxonomically and functionally diverse microbial community comprising novel uncultured bacterial lineages.</title>
        <authorList>
            <person name="Kadnikov V.V."/>
            <person name="Mardanov A.V."/>
            <person name="Beletsky A.V."/>
            <person name="Banks D."/>
            <person name="Pimenov N.V."/>
            <person name="Frank Y.A."/>
            <person name="Karnachuk O.V."/>
            <person name="Ravin N.V."/>
        </authorList>
    </citation>
    <scope>NUCLEOTIDE SEQUENCE [LARGE SCALE GENOMIC DNA]</scope>
    <source>
        <strain evidence="2">BY</strain>
    </source>
</reference>
<dbReference type="KEGG" id="schv:BRCON_1827"/>
<organism evidence="2 3">
    <name type="scientific">Sumerlaea chitinivorans</name>
    <dbReference type="NCBI Taxonomy" id="2250252"/>
    <lineage>
        <taxon>Bacteria</taxon>
        <taxon>Candidatus Sumerlaeota</taxon>
        <taxon>Candidatus Sumerlaeia</taxon>
        <taxon>Candidatus Sumerlaeales</taxon>
        <taxon>Candidatus Sumerlaeaceae</taxon>
        <taxon>Candidatus Sumerlaea</taxon>
    </lineage>
</organism>
<gene>
    <name evidence="2" type="ORF">BRCON_1827</name>
</gene>
<sequence length="52" mass="5895">MKNEIPDHVSIVFFVAFLVSSSLLLFPVVFSSYVGCFGVRKAHPNAREERRP</sequence>
<evidence type="ECO:0000313" key="2">
    <source>
        <dbReference type="EMBL" id="AXA36604.1"/>
    </source>
</evidence>
<keyword evidence="1" id="KW-0812">Transmembrane</keyword>
<accession>A0A2Z4Y602</accession>
<dbReference type="AlphaFoldDB" id="A0A2Z4Y602"/>
<evidence type="ECO:0000313" key="3">
    <source>
        <dbReference type="Proteomes" id="UP000262583"/>
    </source>
</evidence>
<keyword evidence="1" id="KW-1133">Transmembrane helix</keyword>
<name>A0A2Z4Y602_SUMC1</name>
<evidence type="ECO:0000256" key="1">
    <source>
        <dbReference type="SAM" id="Phobius"/>
    </source>
</evidence>
<protein>
    <recommendedName>
        <fullName evidence="4">Transmembrane protein</fullName>
    </recommendedName>
</protein>
<proteinExistence type="predicted"/>
<feature type="transmembrane region" description="Helical" evidence="1">
    <location>
        <begin position="12"/>
        <end position="39"/>
    </location>
</feature>
<dbReference type="Proteomes" id="UP000262583">
    <property type="component" value="Chromosome"/>
</dbReference>